<reference evidence="22" key="1">
    <citation type="journal article" date="2015" name="Genome Announc.">
        <title>Draft Genome Sequence of the Polyhydroxyalkanoate-Producing Bacterium Burkholderia sacchari LMG 19450 Isolated from Brazilian Sugarcane Plantation Soil.</title>
        <authorList>
            <person name="Alexandrino P.M."/>
            <person name="Mendonca T.T."/>
            <person name="Guaman Bautista L.P."/>
            <person name="Cherix J."/>
            <person name="Lozano-Sakalauskas G.C."/>
            <person name="Fujita A."/>
            <person name="Ramos Filho E."/>
            <person name="Long P."/>
            <person name="Padilla G."/>
            <person name="Taciro M.K."/>
            <person name="Gomez J.G."/>
            <person name="Silva L.F."/>
        </authorList>
    </citation>
    <scope>NUCLEOTIDE SEQUENCE</scope>
    <source>
        <strain evidence="22">LMG 19450</strain>
    </source>
</reference>
<keyword evidence="6 18" id="KW-0645">Protease</keyword>
<dbReference type="GO" id="GO:0008168">
    <property type="term" value="F:methyltransferase activity"/>
    <property type="evidence" value="ECO:0007669"/>
    <property type="project" value="UniProtKB-KW"/>
</dbReference>
<evidence type="ECO:0000256" key="5">
    <source>
        <dbReference type="ARBA" id="ARBA00022603"/>
    </source>
</evidence>
<evidence type="ECO:0000256" key="8">
    <source>
        <dbReference type="ARBA" id="ARBA00022691"/>
    </source>
</evidence>
<dbReference type="GO" id="GO:0006465">
    <property type="term" value="P:signal peptide processing"/>
    <property type="evidence" value="ECO:0007669"/>
    <property type="project" value="TreeGrafter"/>
</dbReference>
<evidence type="ECO:0000259" key="21">
    <source>
        <dbReference type="Pfam" id="PF06750"/>
    </source>
</evidence>
<keyword evidence="12 19" id="KW-0472">Membrane</keyword>
<dbReference type="PRINTS" id="PR00864">
    <property type="entry name" value="PREPILNPTASE"/>
</dbReference>
<evidence type="ECO:0000256" key="14">
    <source>
        <dbReference type="ARBA" id="ARBA00050401"/>
    </source>
</evidence>
<dbReference type="OrthoDB" id="9789291at2"/>
<feature type="transmembrane region" description="Helical" evidence="19">
    <location>
        <begin position="211"/>
        <end position="232"/>
    </location>
</feature>
<dbReference type="EC" id="2.1.1.-" evidence="18"/>
<feature type="transmembrane region" description="Helical" evidence="19">
    <location>
        <begin position="33"/>
        <end position="53"/>
    </location>
</feature>
<dbReference type="FunFam" id="1.20.120.1220:FF:000001">
    <property type="entry name" value="Type 4 prepilin-like proteins leader peptide-processing enzyme"/>
    <property type="match status" value="1"/>
</dbReference>
<dbReference type="PANTHER" id="PTHR30487">
    <property type="entry name" value="TYPE 4 PREPILIN-LIKE PROTEINS LEADER PEPTIDE-PROCESSING ENZYME"/>
    <property type="match status" value="1"/>
</dbReference>
<dbReference type="InterPro" id="IPR000045">
    <property type="entry name" value="Prepilin_IV_endopep_pep"/>
</dbReference>
<organism evidence="22 23">
    <name type="scientific">Paraburkholderia sacchari</name>
    <dbReference type="NCBI Taxonomy" id="159450"/>
    <lineage>
        <taxon>Bacteria</taxon>
        <taxon>Pseudomonadati</taxon>
        <taxon>Pseudomonadota</taxon>
        <taxon>Betaproteobacteria</taxon>
        <taxon>Burkholderiales</taxon>
        <taxon>Burkholderiaceae</taxon>
        <taxon>Paraburkholderia</taxon>
    </lineage>
</organism>
<comment type="similarity">
    <text evidence="2 17">Belongs to the peptidase A24 family.</text>
</comment>
<dbReference type="Pfam" id="PF01478">
    <property type="entry name" value="Peptidase_A24"/>
    <property type="match status" value="1"/>
</dbReference>
<evidence type="ECO:0000313" key="23">
    <source>
        <dbReference type="Proteomes" id="UP000030460"/>
    </source>
</evidence>
<dbReference type="Gene3D" id="1.20.120.1220">
    <property type="match status" value="1"/>
</dbReference>
<dbReference type="Pfam" id="PF06750">
    <property type="entry name" value="A24_N_bact"/>
    <property type="match status" value="1"/>
</dbReference>
<keyword evidence="5 18" id="KW-0489">Methyltransferase</keyword>
<evidence type="ECO:0000256" key="6">
    <source>
        <dbReference type="ARBA" id="ARBA00022670"/>
    </source>
</evidence>
<feature type="domain" description="Prepilin type IV endopeptidase peptidase" evidence="20">
    <location>
        <begin position="169"/>
        <end position="277"/>
    </location>
</feature>
<dbReference type="RefSeq" id="WP_084225897.1">
    <property type="nucleotide sequence ID" value="NZ_CADFGF010000023.1"/>
</dbReference>
<name>A0A8T6ZCC4_9BURK</name>
<evidence type="ECO:0000256" key="17">
    <source>
        <dbReference type="RuleBase" id="RU003793"/>
    </source>
</evidence>
<protein>
    <recommendedName>
        <fullName evidence="16 18">Prepilin leader peptidase/N-methyltransferase</fullName>
        <ecNumber evidence="18">2.1.1.-</ecNumber>
        <ecNumber evidence="15 18">3.4.23.43</ecNumber>
    </recommendedName>
</protein>
<keyword evidence="11 19" id="KW-1133">Transmembrane helix</keyword>
<feature type="transmembrane region" description="Helical" evidence="19">
    <location>
        <begin position="138"/>
        <end position="158"/>
    </location>
</feature>
<dbReference type="InterPro" id="IPR010627">
    <property type="entry name" value="Prepilin_pept_A24_N"/>
</dbReference>
<proteinExistence type="inferred from homology"/>
<keyword evidence="8" id="KW-0949">S-adenosyl-L-methionine</keyword>
<feature type="domain" description="Prepilin peptidase A24 N-terminal" evidence="21">
    <location>
        <begin position="40"/>
        <end position="157"/>
    </location>
</feature>
<evidence type="ECO:0000256" key="4">
    <source>
        <dbReference type="ARBA" id="ARBA00022519"/>
    </source>
</evidence>
<feature type="transmembrane region" description="Helical" evidence="19">
    <location>
        <begin position="252"/>
        <end position="281"/>
    </location>
</feature>
<sequence length="316" mass="33265">MDSTVPVAPFASITSVDSTASFAAMLGTLPPGVLMGFAIVFGLVVGSFLNVVVHRLPIMLERAWRADAAEVFGQPSTDDEPGTDHNPNDGLPARYNLWLPRSACPHCGHVLRAWENIPVLSWLALRGRCSQCGTRVSLRYPLIELAGAACAAAALLAFGPTGKALAAFALCASLIATSAIDLEHHLLPDAITLPLIWAGLLVNLAGTFTDLHAAVIGAMAGYLALWCVYWLFRLLRGIEGMGHGDFKLLAALGAWLGWAALPQIVVIAAVTGAVVGLAATLSGRMRFEEPLPFGPYLAVGALITLFAGTPLYAVFV</sequence>
<evidence type="ECO:0000256" key="19">
    <source>
        <dbReference type="SAM" id="Phobius"/>
    </source>
</evidence>
<keyword evidence="4" id="KW-0997">Cell inner membrane</keyword>
<dbReference type="InterPro" id="IPR014032">
    <property type="entry name" value="Peptidase_A24A_bac"/>
</dbReference>
<dbReference type="AlphaFoldDB" id="A0A8T6ZCC4"/>
<evidence type="ECO:0000256" key="12">
    <source>
        <dbReference type="ARBA" id="ARBA00023136"/>
    </source>
</evidence>
<gene>
    <name evidence="22" type="ORF">NH14_012410</name>
</gene>
<dbReference type="GO" id="GO:0004190">
    <property type="term" value="F:aspartic-type endopeptidase activity"/>
    <property type="evidence" value="ECO:0007669"/>
    <property type="project" value="UniProtKB-EC"/>
</dbReference>
<evidence type="ECO:0000256" key="18">
    <source>
        <dbReference type="RuleBase" id="RU003794"/>
    </source>
</evidence>
<evidence type="ECO:0000256" key="11">
    <source>
        <dbReference type="ARBA" id="ARBA00022989"/>
    </source>
</evidence>
<keyword evidence="10 18" id="KW-0378">Hydrolase</keyword>
<keyword evidence="13 18" id="KW-0511">Multifunctional enzyme</keyword>
<dbReference type="Proteomes" id="UP000030460">
    <property type="component" value="Unassembled WGS sequence"/>
</dbReference>
<reference evidence="22" key="2">
    <citation type="submission" date="2020-04" db="EMBL/GenBank/DDBJ databases">
        <authorList>
            <person name="Alexandrino P."/>
            <person name="Mendonca T."/>
            <person name="Guaman L."/>
            <person name="Cherix J."/>
            <person name="Lozano-Sakalauskas G."/>
            <person name="Fujita A."/>
            <person name="Filho E.R."/>
            <person name="Long P."/>
            <person name="Padilla G."/>
            <person name="Taciro M.K."/>
            <person name="Gomez J.G."/>
            <person name="Silva L.F."/>
            <person name="Torres M."/>
        </authorList>
    </citation>
    <scope>NUCLEOTIDE SEQUENCE</scope>
    <source>
        <strain evidence="22">LMG 19450</strain>
    </source>
</reference>
<dbReference type="PANTHER" id="PTHR30487:SF0">
    <property type="entry name" value="PREPILIN LEADER PEPTIDASE_N-METHYLTRANSFERASE-RELATED"/>
    <property type="match status" value="1"/>
</dbReference>
<evidence type="ECO:0000256" key="9">
    <source>
        <dbReference type="ARBA" id="ARBA00022692"/>
    </source>
</evidence>
<dbReference type="EMBL" id="JTDB02000003">
    <property type="protein sequence ID" value="NLP61960.1"/>
    <property type="molecule type" value="Genomic_DNA"/>
</dbReference>
<evidence type="ECO:0000256" key="10">
    <source>
        <dbReference type="ARBA" id="ARBA00022801"/>
    </source>
</evidence>
<comment type="function">
    <text evidence="18">Plays an essential role in type IV pili and type II pseudopili formation by proteolytically removing the leader sequence from substrate proteins and subsequently monomethylating the alpha-amino group of the newly exposed N-terminal phenylalanine.</text>
</comment>
<keyword evidence="7 18" id="KW-0808">Transferase</keyword>
<evidence type="ECO:0000313" key="22">
    <source>
        <dbReference type="EMBL" id="NLP61960.1"/>
    </source>
</evidence>
<keyword evidence="9 18" id="KW-0812">Transmembrane</keyword>
<accession>A0A8T6ZCC4</accession>
<evidence type="ECO:0000256" key="13">
    <source>
        <dbReference type="ARBA" id="ARBA00023268"/>
    </source>
</evidence>
<evidence type="ECO:0000256" key="1">
    <source>
        <dbReference type="ARBA" id="ARBA00004429"/>
    </source>
</evidence>
<evidence type="ECO:0000256" key="16">
    <source>
        <dbReference type="ARBA" id="ARBA00071870"/>
    </source>
</evidence>
<comment type="catalytic activity">
    <reaction evidence="14 18">
        <text>Typically cleaves a -Gly-|-Phe- bond to release an N-terminal, basic peptide of 5-8 residues from type IV prepilin, and then N-methylates the new N-terminal amino group, the methyl donor being S-adenosyl-L-methionine.</text>
        <dbReference type="EC" id="3.4.23.43"/>
    </reaction>
</comment>
<evidence type="ECO:0000256" key="2">
    <source>
        <dbReference type="ARBA" id="ARBA00005801"/>
    </source>
</evidence>
<dbReference type="GO" id="GO:0032259">
    <property type="term" value="P:methylation"/>
    <property type="evidence" value="ECO:0007669"/>
    <property type="project" value="UniProtKB-KW"/>
</dbReference>
<keyword evidence="3" id="KW-1003">Cell membrane</keyword>
<comment type="subcellular location">
    <subcellularLocation>
        <location evidence="1">Cell inner membrane</location>
        <topology evidence="1">Multi-pass membrane protein</topology>
    </subcellularLocation>
    <subcellularLocation>
        <location evidence="18">Cell membrane</location>
        <topology evidence="18">Multi-pass membrane protein</topology>
    </subcellularLocation>
</comment>
<dbReference type="InterPro" id="IPR050882">
    <property type="entry name" value="Prepilin_peptidase/N-MTase"/>
</dbReference>
<dbReference type="EC" id="3.4.23.43" evidence="15 18"/>
<evidence type="ECO:0000256" key="15">
    <source>
        <dbReference type="ARBA" id="ARBA00067082"/>
    </source>
</evidence>
<feature type="transmembrane region" description="Helical" evidence="19">
    <location>
        <begin position="293"/>
        <end position="315"/>
    </location>
</feature>
<evidence type="ECO:0000256" key="3">
    <source>
        <dbReference type="ARBA" id="ARBA00022475"/>
    </source>
</evidence>
<keyword evidence="23" id="KW-1185">Reference proteome</keyword>
<evidence type="ECO:0000256" key="7">
    <source>
        <dbReference type="ARBA" id="ARBA00022679"/>
    </source>
</evidence>
<comment type="caution">
    <text evidence="22">The sequence shown here is derived from an EMBL/GenBank/DDBJ whole genome shotgun (WGS) entry which is preliminary data.</text>
</comment>
<evidence type="ECO:0000259" key="20">
    <source>
        <dbReference type="Pfam" id="PF01478"/>
    </source>
</evidence>
<dbReference type="GO" id="GO:0005886">
    <property type="term" value="C:plasma membrane"/>
    <property type="evidence" value="ECO:0007669"/>
    <property type="project" value="UniProtKB-SubCell"/>
</dbReference>